<gene>
    <name evidence="1" type="ORF">TTHERM_001135091</name>
</gene>
<name>W7X7F9_TETTS</name>
<evidence type="ECO:0000313" key="1">
    <source>
        <dbReference type="EMBL" id="EWS75305.1"/>
    </source>
</evidence>
<dbReference type="GeneID" id="24441784"/>
<dbReference type="InParanoid" id="W7X7F9"/>
<organism evidence="1 2">
    <name type="scientific">Tetrahymena thermophila (strain SB210)</name>
    <dbReference type="NCBI Taxonomy" id="312017"/>
    <lineage>
        <taxon>Eukaryota</taxon>
        <taxon>Sar</taxon>
        <taxon>Alveolata</taxon>
        <taxon>Ciliophora</taxon>
        <taxon>Intramacronucleata</taxon>
        <taxon>Oligohymenophorea</taxon>
        <taxon>Hymenostomatida</taxon>
        <taxon>Tetrahymenina</taxon>
        <taxon>Tetrahymenidae</taxon>
        <taxon>Tetrahymena</taxon>
    </lineage>
</organism>
<accession>W7X7F9</accession>
<evidence type="ECO:0000313" key="2">
    <source>
        <dbReference type="Proteomes" id="UP000009168"/>
    </source>
</evidence>
<sequence length="161" mass="19516">MKNCCIMWCKKDSIVFKFSFNLQKNIYYSTTKQIFLTLNDIINQLFMNRQLVFLKILIFLLNKKSPQLKKIKKSKINFNKRCVRKLMLKKIVLINNQKCKKFVYEKRKKEIKRKEILFQLTECTINNTFQSNQHTYIIQMLSKNSTILSQQSNQYYNQSFL</sequence>
<proteinExistence type="predicted"/>
<dbReference type="AlphaFoldDB" id="W7X7F9"/>
<dbReference type="KEGG" id="tet:TTHERM_001135091"/>
<dbReference type="RefSeq" id="XP_012652160.1">
    <property type="nucleotide sequence ID" value="XM_012796706.1"/>
</dbReference>
<keyword evidence="2" id="KW-1185">Reference proteome</keyword>
<reference evidence="2" key="1">
    <citation type="journal article" date="2006" name="PLoS Biol.">
        <title>Macronuclear genome sequence of the ciliate Tetrahymena thermophila, a model eukaryote.</title>
        <authorList>
            <person name="Eisen J.A."/>
            <person name="Coyne R.S."/>
            <person name="Wu M."/>
            <person name="Wu D."/>
            <person name="Thiagarajan M."/>
            <person name="Wortman J.R."/>
            <person name="Badger J.H."/>
            <person name="Ren Q."/>
            <person name="Amedeo P."/>
            <person name="Jones K.M."/>
            <person name="Tallon L.J."/>
            <person name="Delcher A.L."/>
            <person name="Salzberg S.L."/>
            <person name="Silva J.C."/>
            <person name="Haas B.J."/>
            <person name="Majoros W.H."/>
            <person name="Farzad M."/>
            <person name="Carlton J.M."/>
            <person name="Smith R.K. Jr."/>
            <person name="Garg J."/>
            <person name="Pearlman R.E."/>
            <person name="Karrer K.M."/>
            <person name="Sun L."/>
            <person name="Manning G."/>
            <person name="Elde N.C."/>
            <person name="Turkewitz A.P."/>
            <person name="Asai D.J."/>
            <person name="Wilkes D.E."/>
            <person name="Wang Y."/>
            <person name="Cai H."/>
            <person name="Collins K."/>
            <person name="Stewart B.A."/>
            <person name="Lee S.R."/>
            <person name="Wilamowska K."/>
            <person name="Weinberg Z."/>
            <person name="Ruzzo W.L."/>
            <person name="Wloga D."/>
            <person name="Gaertig J."/>
            <person name="Frankel J."/>
            <person name="Tsao C.-C."/>
            <person name="Gorovsky M.A."/>
            <person name="Keeling P.J."/>
            <person name="Waller R.F."/>
            <person name="Patron N.J."/>
            <person name="Cherry J.M."/>
            <person name="Stover N.A."/>
            <person name="Krieger C.J."/>
            <person name="del Toro C."/>
            <person name="Ryder H.F."/>
            <person name="Williamson S.C."/>
            <person name="Barbeau R.A."/>
            <person name="Hamilton E.P."/>
            <person name="Orias E."/>
        </authorList>
    </citation>
    <scope>NUCLEOTIDE SEQUENCE [LARGE SCALE GENOMIC DNA]</scope>
    <source>
        <strain evidence="2">SB210</strain>
    </source>
</reference>
<dbReference type="Proteomes" id="UP000009168">
    <property type="component" value="Unassembled WGS sequence"/>
</dbReference>
<dbReference type="EMBL" id="GG662756">
    <property type="protein sequence ID" value="EWS75305.1"/>
    <property type="molecule type" value="Genomic_DNA"/>
</dbReference>
<protein>
    <submittedName>
        <fullName evidence="1">Uncharacterized protein</fullName>
    </submittedName>
</protein>